<keyword evidence="1" id="KW-1133">Transmembrane helix</keyword>
<name>A0ABW3FDG2_9HYPH</name>
<dbReference type="InterPro" id="IPR011055">
    <property type="entry name" value="Dup_hybrid_motif"/>
</dbReference>
<evidence type="ECO:0000256" key="1">
    <source>
        <dbReference type="SAM" id="Phobius"/>
    </source>
</evidence>
<proteinExistence type="predicted"/>
<sequence>MNELVGELLFLQVGLPLAVIAMNTFVPSSTKTALFLRSAAILLLLMYLVLVGVWLFPPWWTPYLLMAVHAVGVVYAYQSLERKNEGTRRIVKRTEVLVSTLAIAAICTFLWPAIQGRSPPSPLIDLSMPLGPGNFLVTSGGNSKTINAHFLTLTRDTELARSLRGQSYAVDIVGLDRFGRTAEGISPVAPQRHVIYGTEVKAPCSGSVALTRSGVPDMPVPKMDRDNMTGNSVLLACGDFYVLLAHLAPRSLTVTEGDSVTVGQTLGRVGNSGNTAAPHLHIHVQREMPAKNPLSGTPLFFTIEGRFLVRNDRFAVER</sequence>
<dbReference type="Gene3D" id="2.70.70.10">
    <property type="entry name" value="Glucose Permease (Domain IIA)"/>
    <property type="match status" value="1"/>
</dbReference>
<dbReference type="EC" id="3.4.-.-" evidence="3"/>
<keyword evidence="1" id="KW-0812">Transmembrane</keyword>
<dbReference type="InterPro" id="IPR016047">
    <property type="entry name" value="M23ase_b-sheet_dom"/>
</dbReference>
<keyword evidence="3" id="KW-0378">Hydrolase</keyword>
<dbReference type="CDD" id="cd12797">
    <property type="entry name" value="M23_peptidase"/>
    <property type="match status" value="1"/>
</dbReference>
<dbReference type="Pfam" id="PF01551">
    <property type="entry name" value="Peptidase_M23"/>
    <property type="match status" value="1"/>
</dbReference>
<accession>A0ABW3FDG2</accession>
<evidence type="ECO:0000313" key="4">
    <source>
        <dbReference type="Proteomes" id="UP001597101"/>
    </source>
</evidence>
<dbReference type="GO" id="GO:0016787">
    <property type="term" value="F:hydrolase activity"/>
    <property type="evidence" value="ECO:0007669"/>
    <property type="project" value="UniProtKB-KW"/>
</dbReference>
<reference evidence="4" key="1">
    <citation type="journal article" date="2019" name="Int. J. Syst. Evol. Microbiol.">
        <title>The Global Catalogue of Microorganisms (GCM) 10K type strain sequencing project: providing services to taxonomists for standard genome sequencing and annotation.</title>
        <authorList>
            <consortium name="The Broad Institute Genomics Platform"/>
            <consortium name="The Broad Institute Genome Sequencing Center for Infectious Disease"/>
            <person name="Wu L."/>
            <person name="Ma J."/>
        </authorList>
    </citation>
    <scope>NUCLEOTIDE SEQUENCE [LARGE SCALE GENOMIC DNA]</scope>
    <source>
        <strain evidence="4">CCUG 60023</strain>
    </source>
</reference>
<protein>
    <submittedName>
        <fullName evidence="3">M23 family metallopeptidase</fullName>
        <ecNumber evidence="3">3.4.-.-</ecNumber>
    </submittedName>
</protein>
<feature type="domain" description="M23ase beta-sheet core" evidence="2">
    <location>
        <begin position="196"/>
        <end position="292"/>
    </location>
</feature>
<organism evidence="3 4">
    <name type="scientific">Pseudahrensia aquimaris</name>
    <dbReference type="NCBI Taxonomy" id="744461"/>
    <lineage>
        <taxon>Bacteria</taxon>
        <taxon>Pseudomonadati</taxon>
        <taxon>Pseudomonadota</taxon>
        <taxon>Alphaproteobacteria</taxon>
        <taxon>Hyphomicrobiales</taxon>
        <taxon>Ahrensiaceae</taxon>
        <taxon>Pseudahrensia</taxon>
    </lineage>
</organism>
<keyword evidence="1" id="KW-0472">Membrane</keyword>
<feature type="transmembrane region" description="Helical" evidence="1">
    <location>
        <begin position="6"/>
        <end position="26"/>
    </location>
</feature>
<gene>
    <name evidence="3" type="ORF">ACFQ14_00270</name>
</gene>
<dbReference type="PANTHER" id="PTHR21666:SF285">
    <property type="entry name" value="M23 FAMILY METALLOPEPTIDASE"/>
    <property type="match status" value="1"/>
</dbReference>
<dbReference type="PANTHER" id="PTHR21666">
    <property type="entry name" value="PEPTIDASE-RELATED"/>
    <property type="match status" value="1"/>
</dbReference>
<comment type="caution">
    <text evidence="3">The sequence shown here is derived from an EMBL/GenBank/DDBJ whole genome shotgun (WGS) entry which is preliminary data.</text>
</comment>
<dbReference type="EMBL" id="JBHTJV010000002">
    <property type="protein sequence ID" value="MFD0914834.1"/>
    <property type="molecule type" value="Genomic_DNA"/>
</dbReference>
<dbReference type="InterPro" id="IPR050570">
    <property type="entry name" value="Cell_wall_metabolism_enzyme"/>
</dbReference>
<evidence type="ECO:0000259" key="2">
    <source>
        <dbReference type="Pfam" id="PF01551"/>
    </source>
</evidence>
<feature type="transmembrane region" description="Helical" evidence="1">
    <location>
        <begin position="60"/>
        <end position="77"/>
    </location>
</feature>
<keyword evidence="4" id="KW-1185">Reference proteome</keyword>
<feature type="transmembrane region" description="Helical" evidence="1">
    <location>
        <begin position="33"/>
        <end position="54"/>
    </location>
</feature>
<evidence type="ECO:0000313" key="3">
    <source>
        <dbReference type="EMBL" id="MFD0914834.1"/>
    </source>
</evidence>
<feature type="transmembrane region" description="Helical" evidence="1">
    <location>
        <begin position="97"/>
        <end position="114"/>
    </location>
</feature>
<dbReference type="Proteomes" id="UP001597101">
    <property type="component" value="Unassembled WGS sequence"/>
</dbReference>
<dbReference type="SUPFAM" id="SSF51261">
    <property type="entry name" value="Duplicated hybrid motif"/>
    <property type="match status" value="1"/>
</dbReference>